<evidence type="ECO:0000313" key="1">
    <source>
        <dbReference type="EMBL" id="MED6199843.1"/>
    </source>
</evidence>
<keyword evidence="2" id="KW-1185">Reference proteome</keyword>
<proteinExistence type="predicted"/>
<dbReference type="EMBL" id="JASCZI010212585">
    <property type="protein sequence ID" value="MED6199843.1"/>
    <property type="molecule type" value="Genomic_DNA"/>
</dbReference>
<sequence length="96" mass="10697">MVDQTLPFLQKEHTTPLIAILQYFKVSRWKGNTSIQSNFELSKVHFNLPLKQVSDFRELLAIAGPMLSGRISQVNNDGALAGVDELINGRSTVQTI</sequence>
<gene>
    <name evidence="1" type="ORF">PIB30_079670</name>
</gene>
<dbReference type="Proteomes" id="UP001341840">
    <property type="component" value="Unassembled WGS sequence"/>
</dbReference>
<comment type="caution">
    <text evidence="1">The sequence shown here is derived from an EMBL/GenBank/DDBJ whole genome shotgun (WGS) entry which is preliminary data.</text>
</comment>
<name>A0ABU6XSZ6_9FABA</name>
<organism evidence="1 2">
    <name type="scientific">Stylosanthes scabra</name>
    <dbReference type="NCBI Taxonomy" id="79078"/>
    <lineage>
        <taxon>Eukaryota</taxon>
        <taxon>Viridiplantae</taxon>
        <taxon>Streptophyta</taxon>
        <taxon>Embryophyta</taxon>
        <taxon>Tracheophyta</taxon>
        <taxon>Spermatophyta</taxon>
        <taxon>Magnoliopsida</taxon>
        <taxon>eudicotyledons</taxon>
        <taxon>Gunneridae</taxon>
        <taxon>Pentapetalae</taxon>
        <taxon>rosids</taxon>
        <taxon>fabids</taxon>
        <taxon>Fabales</taxon>
        <taxon>Fabaceae</taxon>
        <taxon>Papilionoideae</taxon>
        <taxon>50 kb inversion clade</taxon>
        <taxon>dalbergioids sensu lato</taxon>
        <taxon>Dalbergieae</taxon>
        <taxon>Pterocarpus clade</taxon>
        <taxon>Stylosanthes</taxon>
    </lineage>
</organism>
<accession>A0ABU6XSZ6</accession>
<reference evidence="1 2" key="1">
    <citation type="journal article" date="2023" name="Plants (Basel)">
        <title>Bridging the Gap: Combining Genomics and Transcriptomics Approaches to Understand Stylosanthes scabra, an Orphan Legume from the Brazilian Caatinga.</title>
        <authorList>
            <person name="Ferreira-Neto J.R.C."/>
            <person name="da Silva M.D."/>
            <person name="Binneck E."/>
            <person name="de Melo N.F."/>
            <person name="da Silva R.H."/>
            <person name="de Melo A.L.T.M."/>
            <person name="Pandolfi V."/>
            <person name="Bustamante F.O."/>
            <person name="Brasileiro-Vidal A.C."/>
            <person name="Benko-Iseppon A.M."/>
        </authorList>
    </citation>
    <scope>NUCLEOTIDE SEQUENCE [LARGE SCALE GENOMIC DNA]</scope>
    <source>
        <tissue evidence="1">Leaves</tissue>
    </source>
</reference>
<protein>
    <submittedName>
        <fullName evidence="1">Uncharacterized protein</fullName>
    </submittedName>
</protein>
<evidence type="ECO:0000313" key="2">
    <source>
        <dbReference type="Proteomes" id="UP001341840"/>
    </source>
</evidence>